<sequence length="260" mass="29664">MRQPTGYNDEINRVCKLKRSLYGLKQASRSWSRRFTDSLNKFQLRATEADSCVFTSEEGESRLILAIYINDGLIAAAEENRINSLLQELRKEFEITTNVADIFLGLQIEQQANGAIFLHQEAYTNRVLERFRMETANPVAIPADKQHETHETITYAVNKASQFLEQPTKTHWNAFKRILKYRKGTPYHGLYYKSGSDTKILAYSDADYAGDTETRRSTTGYVLKLGPSTIIWSSQRQKIVALSTTEVEYIAACQAVKELT</sequence>
<keyword evidence="3" id="KW-1185">Reference proteome</keyword>
<evidence type="ECO:0000313" key="3">
    <source>
        <dbReference type="Proteomes" id="UP000036403"/>
    </source>
</evidence>
<evidence type="ECO:0000259" key="1">
    <source>
        <dbReference type="Pfam" id="PF07727"/>
    </source>
</evidence>
<feature type="domain" description="Reverse transcriptase Ty1/copia-type" evidence="1">
    <location>
        <begin position="1"/>
        <end position="143"/>
    </location>
</feature>
<dbReference type="InterPro" id="IPR043502">
    <property type="entry name" value="DNA/RNA_pol_sf"/>
</dbReference>
<dbReference type="PANTHER" id="PTHR11439">
    <property type="entry name" value="GAG-POL-RELATED RETROTRANSPOSON"/>
    <property type="match status" value="1"/>
</dbReference>
<dbReference type="AlphaFoldDB" id="A0A0J7KUM7"/>
<dbReference type="SUPFAM" id="SSF56672">
    <property type="entry name" value="DNA/RNA polymerases"/>
    <property type="match status" value="1"/>
</dbReference>
<dbReference type="Pfam" id="PF07727">
    <property type="entry name" value="RVT_2"/>
    <property type="match status" value="1"/>
</dbReference>
<comment type="caution">
    <text evidence="2">The sequence shown here is derived from an EMBL/GenBank/DDBJ whole genome shotgun (WGS) entry which is preliminary data.</text>
</comment>
<dbReference type="InterPro" id="IPR013103">
    <property type="entry name" value="RVT_2"/>
</dbReference>
<dbReference type="GO" id="GO:0071897">
    <property type="term" value="P:DNA biosynthetic process"/>
    <property type="evidence" value="ECO:0007669"/>
    <property type="project" value="UniProtKB-ARBA"/>
</dbReference>
<dbReference type="PaxDb" id="67767-A0A0J7KUM7"/>
<gene>
    <name evidence="2" type="ORF">RF55_5860</name>
</gene>
<proteinExistence type="predicted"/>
<protein>
    <submittedName>
        <fullName evidence="2">Integrase core domain protein</fullName>
    </submittedName>
</protein>
<dbReference type="STRING" id="67767.A0A0J7KUM7"/>
<organism evidence="2 3">
    <name type="scientific">Lasius niger</name>
    <name type="common">Black garden ant</name>
    <dbReference type="NCBI Taxonomy" id="67767"/>
    <lineage>
        <taxon>Eukaryota</taxon>
        <taxon>Metazoa</taxon>
        <taxon>Ecdysozoa</taxon>
        <taxon>Arthropoda</taxon>
        <taxon>Hexapoda</taxon>
        <taxon>Insecta</taxon>
        <taxon>Pterygota</taxon>
        <taxon>Neoptera</taxon>
        <taxon>Endopterygota</taxon>
        <taxon>Hymenoptera</taxon>
        <taxon>Apocrita</taxon>
        <taxon>Aculeata</taxon>
        <taxon>Formicoidea</taxon>
        <taxon>Formicidae</taxon>
        <taxon>Formicinae</taxon>
        <taxon>Lasius</taxon>
        <taxon>Lasius</taxon>
    </lineage>
</organism>
<dbReference type="CDD" id="cd09272">
    <property type="entry name" value="RNase_HI_RT_Ty1"/>
    <property type="match status" value="1"/>
</dbReference>
<reference evidence="2 3" key="1">
    <citation type="submission" date="2015-04" db="EMBL/GenBank/DDBJ databases">
        <title>Lasius niger genome sequencing.</title>
        <authorList>
            <person name="Konorov E.A."/>
            <person name="Nikitin M.A."/>
            <person name="Kirill M.V."/>
            <person name="Chang P."/>
        </authorList>
    </citation>
    <scope>NUCLEOTIDE SEQUENCE [LARGE SCALE GENOMIC DNA]</scope>
    <source>
        <tissue evidence="2">Whole</tissue>
    </source>
</reference>
<evidence type="ECO:0000313" key="2">
    <source>
        <dbReference type="EMBL" id="KMQ94006.1"/>
    </source>
</evidence>
<name>A0A0J7KUM7_LASNI</name>
<dbReference type="OrthoDB" id="8188638at2759"/>
<dbReference type="EMBL" id="LBMM01003063">
    <property type="protein sequence ID" value="KMQ94006.1"/>
    <property type="molecule type" value="Genomic_DNA"/>
</dbReference>
<accession>A0A0J7KUM7</accession>
<dbReference type="Proteomes" id="UP000036403">
    <property type="component" value="Unassembled WGS sequence"/>
</dbReference>
<dbReference type="PANTHER" id="PTHR11439:SF515">
    <property type="entry name" value="GAG-POL POLYPROTEIN"/>
    <property type="match status" value="1"/>
</dbReference>